<keyword evidence="4 8" id="KW-0812">Transmembrane</keyword>
<evidence type="ECO:0000313" key="10">
    <source>
        <dbReference type="Proteomes" id="UP000279236"/>
    </source>
</evidence>
<dbReference type="InterPro" id="IPR000109">
    <property type="entry name" value="POT_fam"/>
</dbReference>
<dbReference type="FunFam" id="1.20.1250.20:FF:000085">
    <property type="entry name" value="MFS peptide transporter Ptr2"/>
    <property type="match status" value="1"/>
</dbReference>
<keyword evidence="10" id="KW-1185">Reference proteome</keyword>
<feature type="compositionally biased region" description="Basic and acidic residues" evidence="7">
    <location>
        <begin position="19"/>
        <end position="34"/>
    </location>
</feature>
<gene>
    <name evidence="9" type="ORF">EHS24_004039</name>
</gene>
<feature type="transmembrane region" description="Helical" evidence="8">
    <location>
        <begin position="163"/>
        <end position="186"/>
    </location>
</feature>
<dbReference type="PANTHER" id="PTHR11654">
    <property type="entry name" value="OLIGOPEPTIDE TRANSPORTER-RELATED"/>
    <property type="match status" value="1"/>
</dbReference>
<evidence type="ECO:0008006" key="11">
    <source>
        <dbReference type="Google" id="ProtNLM"/>
    </source>
</evidence>
<protein>
    <recommendedName>
        <fullName evidence="11">Peptide transporter ptr2</fullName>
    </recommendedName>
</protein>
<dbReference type="RefSeq" id="XP_028478644.1">
    <property type="nucleotide sequence ID" value="XM_028619672.1"/>
</dbReference>
<feature type="transmembrane region" description="Helical" evidence="8">
    <location>
        <begin position="491"/>
        <end position="511"/>
    </location>
</feature>
<keyword evidence="5 8" id="KW-1133">Transmembrane helix</keyword>
<dbReference type="GO" id="GO:0071916">
    <property type="term" value="F:dipeptide transmembrane transporter activity"/>
    <property type="evidence" value="ECO:0007669"/>
    <property type="project" value="UniProtKB-ARBA"/>
</dbReference>
<feature type="transmembrane region" description="Helical" evidence="8">
    <location>
        <begin position="412"/>
        <end position="431"/>
    </location>
</feature>
<dbReference type="AlphaFoldDB" id="A0A427Y453"/>
<proteinExistence type="inferred from homology"/>
<feature type="transmembrane region" description="Helical" evidence="8">
    <location>
        <begin position="523"/>
        <end position="546"/>
    </location>
</feature>
<organism evidence="9 10">
    <name type="scientific">Apiotrichum porosum</name>
    <dbReference type="NCBI Taxonomy" id="105984"/>
    <lineage>
        <taxon>Eukaryota</taxon>
        <taxon>Fungi</taxon>
        <taxon>Dikarya</taxon>
        <taxon>Basidiomycota</taxon>
        <taxon>Agaricomycotina</taxon>
        <taxon>Tremellomycetes</taxon>
        <taxon>Trichosporonales</taxon>
        <taxon>Trichosporonaceae</taxon>
        <taxon>Apiotrichum</taxon>
    </lineage>
</organism>
<comment type="caution">
    <text evidence="9">The sequence shown here is derived from an EMBL/GenBank/DDBJ whole genome shotgun (WGS) entry which is preliminary data.</text>
</comment>
<comment type="similarity">
    <text evidence="2">Belongs to the major facilitator superfamily. Proton-dependent oligopeptide transporter (POT/PTR) (TC 2.A.17) family.</text>
</comment>
<dbReference type="Proteomes" id="UP000279236">
    <property type="component" value="Unassembled WGS sequence"/>
</dbReference>
<dbReference type="GeneID" id="39588582"/>
<evidence type="ECO:0000256" key="1">
    <source>
        <dbReference type="ARBA" id="ARBA00004141"/>
    </source>
</evidence>
<accession>A0A427Y453</accession>
<reference evidence="9 10" key="1">
    <citation type="submission" date="2018-11" db="EMBL/GenBank/DDBJ databases">
        <title>Genome sequence of Apiotrichum porosum DSM 27194.</title>
        <authorList>
            <person name="Aliyu H."/>
            <person name="Gorte O."/>
            <person name="Ochsenreither K."/>
        </authorList>
    </citation>
    <scope>NUCLEOTIDE SEQUENCE [LARGE SCALE GENOMIC DNA]</scope>
    <source>
        <strain evidence="9 10">DSM 27194</strain>
    </source>
</reference>
<feature type="transmembrane region" description="Helical" evidence="8">
    <location>
        <begin position="443"/>
        <end position="462"/>
    </location>
</feature>
<keyword evidence="3" id="KW-0813">Transport</keyword>
<comment type="subcellular location">
    <subcellularLocation>
        <location evidence="1">Membrane</location>
        <topology evidence="1">Multi-pass membrane protein</topology>
    </subcellularLocation>
</comment>
<sequence>MSSALPAYDVADVVSVPHQDKTKSEKYDYDEKVPEGPAVEVTSADHEDEYAPTTEELHTLRKIPAGMPLVAILMCAVEFTERASYYGTSGPFNNFINNKLPVGGNGAGAVAPGDLGLNQSAGALGLGSVPASALTKMFTFLAYVIPIWGGIVADNKWGRFKTICVGTAIGAIAHVILVIPAIPQVIAVPNASLGTFIVSIIILAFAAGFIKPSLGPMLCDQSPIKTPMIKYTKKGEKVIVDPQATISRYLLIFYLCINVGSLVGQLATQYSARFVGFWLAFLVPGIMYMALPPLLWWASPRLVKLPPQGTVVPDAMRVVKICLSNGGWRKLGRGDDAWWGKANPDQVLARGEAAPAWDAQFVEEVRQTFSACAVFFIIPVFILADGGIGNALNDMSVAMTLNGVPNDLLNNFNPLAIIIFGPIITYGLYPFMERIGHPIKPMMRMSIGFILASLGCVSAAVLQDRIYKTSPCLEFASTCDDVSPVSLWWQVLPYFLPAVGELFVNVTSYELAYTRSPPRMKGLVYSMALFNSAIGAAISMALSKVIEDPNLTWTWVALAVASAACAPLFPLYWGHLDHFDFAWSEEEKNAIKDGEQKKLEALKDEEKY</sequence>
<feature type="region of interest" description="Disordered" evidence="7">
    <location>
        <begin position="19"/>
        <end position="38"/>
    </location>
</feature>
<dbReference type="Pfam" id="PF00854">
    <property type="entry name" value="PTR2"/>
    <property type="match status" value="1"/>
</dbReference>
<evidence type="ECO:0000256" key="3">
    <source>
        <dbReference type="ARBA" id="ARBA00022448"/>
    </source>
</evidence>
<keyword evidence="6 8" id="KW-0472">Membrane</keyword>
<evidence type="ECO:0000256" key="2">
    <source>
        <dbReference type="ARBA" id="ARBA00005982"/>
    </source>
</evidence>
<evidence type="ECO:0000256" key="6">
    <source>
        <dbReference type="ARBA" id="ARBA00023136"/>
    </source>
</evidence>
<feature type="transmembrane region" description="Helical" evidence="8">
    <location>
        <begin position="192"/>
        <end position="210"/>
    </location>
</feature>
<feature type="transmembrane region" description="Helical" evidence="8">
    <location>
        <begin position="369"/>
        <end position="392"/>
    </location>
</feature>
<evidence type="ECO:0000256" key="5">
    <source>
        <dbReference type="ARBA" id="ARBA00022989"/>
    </source>
</evidence>
<dbReference type="SUPFAM" id="SSF103473">
    <property type="entry name" value="MFS general substrate transporter"/>
    <property type="match status" value="1"/>
</dbReference>
<evidence type="ECO:0000256" key="4">
    <source>
        <dbReference type="ARBA" id="ARBA00022692"/>
    </source>
</evidence>
<dbReference type="OrthoDB" id="8904098at2759"/>
<dbReference type="GO" id="GO:0005886">
    <property type="term" value="C:plasma membrane"/>
    <property type="evidence" value="ECO:0007669"/>
    <property type="project" value="UniProtKB-ARBA"/>
</dbReference>
<feature type="transmembrane region" description="Helical" evidence="8">
    <location>
        <begin position="133"/>
        <end position="151"/>
    </location>
</feature>
<dbReference type="InterPro" id="IPR036259">
    <property type="entry name" value="MFS_trans_sf"/>
</dbReference>
<dbReference type="EMBL" id="RSCE01000002">
    <property type="protein sequence ID" value="RSH85859.1"/>
    <property type="molecule type" value="Genomic_DNA"/>
</dbReference>
<feature type="transmembrane region" description="Helical" evidence="8">
    <location>
        <begin position="552"/>
        <end position="573"/>
    </location>
</feature>
<evidence type="ECO:0000256" key="7">
    <source>
        <dbReference type="SAM" id="MobiDB-lite"/>
    </source>
</evidence>
<feature type="transmembrane region" description="Helical" evidence="8">
    <location>
        <begin position="274"/>
        <end position="298"/>
    </location>
</feature>
<evidence type="ECO:0000256" key="8">
    <source>
        <dbReference type="SAM" id="Phobius"/>
    </source>
</evidence>
<evidence type="ECO:0000313" key="9">
    <source>
        <dbReference type="EMBL" id="RSH85859.1"/>
    </source>
</evidence>
<name>A0A427Y453_9TREE</name>
<feature type="transmembrane region" description="Helical" evidence="8">
    <location>
        <begin position="249"/>
        <end position="268"/>
    </location>
</feature>
<dbReference type="Gene3D" id="1.20.1250.20">
    <property type="entry name" value="MFS general substrate transporter like domains"/>
    <property type="match status" value="1"/>
</dbReference>